<evidence type="ECO:0000256" key="5">
    <source>
        <dbReference type="SAM" id="MobiDB-lite"/>
    </source>
</evidence>
<evidence type="ECO:0000256" key="4">
    <source>
        <dbReference type="PROSITE-ProRule" id="PRU00433"/>
    </source>
</evidence>
<dbReference type="EMBL" id="CP002780">
    <property type="protein sequence ID" value="AEG59792.1"/>
    <property type="molecule type" value="Genomic_DNA"/>
</dbReference>
<dbReference type="Proteomes" id="UP000009234">
    <property type="component" value="Chromosome"/>
</dbReference>
<dbReference type="GO" id="GO:0009055">
    <property type="term" value="F:electron transfer activity"/>
    <property type="evidence" value="ECO:0007669"/>
    <property type="project" value="InterPro"/>
</dbReference>
<dbReference type="SUPFAM" id="SSF46626">
    <property type="entry name" value="Cytochrome c"/>
    <property type="match status" value="1"/>
</dbReference>
<dbReference type="GO" id="GO:0020037">
    <property type="term" value="F:heme binding"/>
    <property type="evidence" value="ECO:0007669"/>
    <property type="project" value="InterPro"/>
</dbReference>
<name>F6DRN1_DESRL</name>
<reference evidence="8" key="1">
    <citation type="submission" date="2011-05" db="EMBL/GenBank/DDBJ databases">
        <title>Complete sequence of Desulfotomaculum ruminis DSM 2154.</title>
        <authorList>
            <person name="Lucas S."/>
            <person name="Copeland A."/>
            <person name="Lapidus A."/>
            <person name="Cheng J.-F."/>
            <person name="Goodwin L."/>
            <person name="Pitluck S."/>
            <person name="Lu M."/>
            <person name="Detter J.C."/>
            <person name="Han C."/>
            <person name="Tapia R."/>
            <person name="Land M."/>
            <person name="Hauser L."/>
            <person name="Kyrpides N."/>
            <person name="Ivanova N."/>
            <person name="Mikhailova N."/>
            <person name="Pagani I."/>
            <person name="Stams A.J.M."/>
            <person name="Plugge C.M."/>
            <person name="Muyzer G."/>
            <person name="Kuever J."/>
            <person name="Parshina S.N."/>
            <person name="Ivanova A.E."/>
            <person name="Nazina T.N."/>
            <person name="Brambilla E."/>
            <person name="Spring S."/>
            <person name="Klenk H.-P."/>
            <person name="Woyke T."/>
        </authorList>
    </citation>
    <scope>NUCLEOTIDE SEQUENCE [LARGE SCALE GENOMIC DNA]</scope>
    <source>
        <strain evidence="8">ATCC 23193 / DSM 2154 / NCIB 8452 / DL</strain>
    </source>
</reference>
<sequence>MKAKVKGGVLLFLTFVGLGYLTGLTGIVAAAPKYAPEVDRQPALVYNAGLKTADQASAGSEVQQTAAKEPSATDASKMDTEIFSTRGCIQCHTISALKVVGGATGPDLSGAFKNVPNKYGKPLSEFLQQPEGVMAEVLPTKNVTDKEKEQIVELLTKAADQQEDPGSTL</sequence>
<feature type="domain" description="Cytochrome c" evidence="6">
    <location>
        <begin position="74"/>
        <end position="159"/>
    </location>
</feature>
<dbReference type="STRING" id="696281.Desru_1527"/>
<dbReference type="eggNOG" id="COG2010">
    <property type="taxonomic scope" value="Bacteria"/>
</dbReference>
<keyword evidence="1 4" id="KW-0349">Heme</keyword>
<keyword evidence="8" id="KW-1185">Reference proteome</keyword>
<protein>
    <recommendedName>
        <fullName evidence="6">Cytochrome c domain-containing protein</fullName>
    </recommendedName>
</protein>
<dbReference type="InterPro" id="IPR009056">
    <property type="entry name" value="Cyt_c-like_dom"/>
</dbReference>
<evidence type="ECO:0000256" key="1">
    <source>
        <dbReference type="ARBA" id="ARBA00022617"/>
    </source>
</evidence>
<evidence type="ECO:0000256" key="2">
    <source>
        <dbReference type="ARBA" id="ARBA00022723"/>
    </source>
</evidence>
<evidence type="ECO:0000259" key="6">
    <source>
        <dbReference type="PROSITE" id="PS51007"/>
    </source>
</evidence>
<proteinExistence type="predicted"/>
<dbReference type="KEGG" id="dru:Desru_1527"/>
<accession>F6DRN1</accession>
<reference evidence="7 8" key="2">
    <citation type="journal article" date="2012" name="Stand. Genomic Sci.">
        <title>Complete genome sequence of the sulfate-reducing firmicute Desulfotomaculum ruminis type strain (DL(T)).</title>
        <authorList>
            <person name="Spring S."/>
            <person name="Visser M."/>
            <person name="Lu M."/>
            <person name="Copeland A."/>
            <person name="Lapidus A."/>
            <person name="Lucas S."/>
            <person name="Cheng J.F."/>
            <person name="Han C."/>
            <person name="Tapia R."/>
            <person name="Goodwin L.A."/>
            <person name="Pitluck S."/>
            <person name="Ivanova N."/>
            <person name="Land M."/>
            <person name="Hauser L."/>
            <person name="Larimer F."/>
            <person name="Rohde M."/>
            <person name="Goker M."/>
            <person name="Detter J.C."/>
            <person name="Kyrpides N.C."/>
            <person name="Woyke T."/>
            <person name="Schaap P.J."/>
            <person name="Plugge C.M."/>
            <person name="Muyzer G."/>
            <person name="Kuever J."/>
            <person name="Pereira I.A."/>
            <person name="Parshina S.N."/>
            <person name="Bernier-Latmani R."/>
            <person name="Stams A.J."/>
            <person name="Klenk H.P."/>
        </authorList>
    </citation>
    <scope>NUCLEOTIDE SEQUENCE [LARGE SCALE GENOMIC DNA]</scope>
    <source>
        <strain evidence="8">ATCC 23193 / DSM 2154 / NCIB 8452 / DL</strain>
    </source>
</reference>
<keyword evidence="2 4" id="KW-0479">Metal-binding</keyword>
<dbReference type="InterPro" id="IPR036909">
    <property type="entry name" value="Cyt_c-like_dom_sf"/>
</dbReference>
<dbReference type="PROSITE" id="PS51007">
    <property type="entry name" value="CYTC"/>
    <property type="match status" value="1"/>
</dbReference>
<dbReference type="HOGENOM" id="CLU_1675063_0_0_9"/>
<feature type="compositionally biased region" description="Polar residues" evidence="5">
    <location>
        <begin position="57"/>
        <end position="66"/>
    </location>
</feature>
<evidence type="ECO:0000256" key="3">
    <source>
        <dbReference type="ARBA" id="ARBA00023004"/>
    </source>
</evidence>
<dbReference type="OrthoDB" id="2680585at2"/>
<dbReference type="Gene3D" id="1.10.760.10">
    <property type="entry name" value="Cytochrome c-like domain"/>
    <property type="match status" value="1"/>
</dbReference>
<organism evidence="7 8">
    <name type="scientific">Desulforamulus ruminis (strain ATCC 23193 / DSM 2154 / NCIMB 8452 / DL)</name>
    <name type="common">Desulfotomaculum ruminis</name>
    <dbReference type="NCBI Taxonomy" id="696281"/>
    <lineage>
        <taxon>Bacteria</taxon>
        <taxon>Bacillati</taxon>
        <taxon>Bacillota</taxon>
        <taxon>Clostridia</taxon>
        <taxon>Eubacteriales</taxon>
        <taxon>Peptococcaceae</taxon>
        <taxon>Desulforamulus</taxon>
    </lineage>
</organism>
<dbReference type="RefSeq" id="WP_013841560.1">
    <property type="nucleotide sequence ID" value="NC_015589.1"/>
</dbReference>
<keyword evidence="3 4" id="KW-0408">Iron</keyword>
<evidence type="ECO:0000313" key="7">
    <source>
        <dbReference type="EMBL" id="AEG59792.1"/>
    </source>
</evidence>
<feature type="region of interest" description="Disordered" evidence="5">
    <location>
        <begin position="57"/>
        <end position="76"/>
    </location>
</feature>
<dbReference type="GO" id="GO:0046872">
    <property type="term" value="F:metal ion binding"/>
    <property type="evidence" value="ECO:0007669"/>
    <property type="project" value="UniProtKB-KW"/>
</dbReference>
<gene>
    <name evidence="7" type="ordered locus">Desru_1527</name>
</gene>
<evidence type="ECO:0000313" key="8">
    <source>
        <dbReference type="Proteomes" id="UP000009234"/>
    </source>
</evidence>
<dbReference type="AlphaFoldDB" id="F6DRN1"/>